<name>A0A420UTK6_9ACTN</name>
<feature type="compositionally biased region" description="Gly residues" evidence="3">
    <location>
        <begin position="125"/>
        <end position="146"/>
    </location>
</feature>
<dbReference type="InterPro" id="IPR011055">
    <property type="entry name" value="Dup_hybrid_motif"/>
</dbReference>
<feature type="domain" description="LysM" evidence="4">
    <location>
        <begin position="201"/>
        <end position="249"/>
    </location>
</feature>
<dbReference type="InterPro" id="IPR018392">
    <property type="entry name" value="LysM"/>
</dbReference>
<dbReference type="Pfam" id="PF01476">
    <property type="entry name" value="LysM"/>
    <property type="match status" value="1"/>
</dbReference>
<dbReference type="Gene3D" id="3.10.350.10">
    <property type="entry name" value="LysM domain"/>
    <property type="match status" value="1"/>
</dbReference>
<dbReference type="RefSeq" id="WP_043470791.1">
    <property type="nucleotide sequence ID" value="NZ_CP134822.1"/>
</dbReference>
<sequence length="435" mass="43757">MAAGGVHRRRLPSRILPVCLALTVGGAVAVLPFPGGGVATAAGAGVWEKVARCESGGDWDINTGNGYYGGLQFSQSTWEAYGGTAHAPRADLATRAQQISVAEAVLAGQGPGAWPVCSRRAGLTRSGGGEAAAGAGREAGSGGSSRGGNAREGESAQEGRSGRDGHTARDGKAAGSTAAPRSRPAAPAAPGGAGSGGRRPAAYTVAAGDTLSAIAQRLGAGGWKRLYAANRRTIGPDPDLILPGQRLAVPGGRASRSADASRREKPGKASRSAARRATARSGSGADSRPGTRSRSGARKPGGHQWAPPVGASVSTPYGARGRWWSSGRHTGVDYAVPAGTPVRAAAAGVVVSAGWSGAYGREIVIRHTNGLYTQYAHLASTTVHRGRHVRVGELIARSGSSGNTTGPHLHFEVRTGPSHGSDTDPLGPLRSGGTG</sequence>
<dbReference type="CDD" id="cd12797">
    <property type="entry name" value="M23_peptidase"/>
    <property type="match status" value="1"/>
</dbReference>
<dbReference type="InterPro" id="IPR016047">
    <property type="entry name" value="M23ase_b-sheet_dom"/>
</dbReference>
<organism evidence="5 6">
    <name type="scientific">Streptomyces xinghaiensis</name>
    <dbReference type="NCBI Taxonomy" id="1038928"/>
    <lineage>
        <taxon>Bacteria</taxon>
        <taxon>Bacillati</taxon>
        <taxon>Actinomycetota</taxon>
        <taxon>Actinomycetes</taxon>
        <taxon>Kitasatosporales</taxon>
        <taxon>Streptomycetaceae</taxon>
        <taxon>Streptomyces</taxon>
    </lineage>
</organism>
<comment type="similarity">
    <text evidence="1">Belongs to the transglycosylase family. Rpf subfamily.</text>
</comment>
<feature type="region of interest" description="Disordered" evidence="3">
    <location>
        <begin position="397"/>
        <end position="435"/>
    </location>
</feature>
<dbReference type="Gene3D" id="2.70.70.10">
    <property type="entry name" value="Glucose Permease (Domain IIA)"/>
    <property type="match status" value="1"/>
</dbReference>
<dbReference type="InterPro" id="IPR050570">
    <property type="entry name" value="Cell_wall_metabolism_enzyme"/>
</dbReference>
<feature type="compositionally biased region" description="Low complexity" evidence="3">
    <location>
        <begin position="279"/>
        <end position="288"/>
    </location>
</feature>
<keyword evidence="6" id="KW-1185">Reference proteome</keyword>
<keyword evidence="2" id="KW-0378">Hydrolase</keyword>
<feature type="compositionally biased region" description="Low complexity" evidence="3">
    <location>
        <begin position="173"/>
        <end position="190"/>
    </location>
</feature>
<dbReference type="OrthoDB" id="5244067at2"/>
<evidence type="ECO:0000313" key="6">
    <source>
        <dbReference type="Proteomes" id="UP000028058"/>
    </source>
</evidence>
<dbReference type="InterPro" id="IPR010618">
    <property type="entry name" value="RPF"/>
</dbReference>
<dbReference type="Gene3D" id="1.10.530.10">
    <property type="match status" value="1"/>
</dbReference>
<dbReference type="Pfam" id="PF06737">
    <property type="entry name" value="Transglycosylas"/>
    <property type="match status" value="1"/>
</dbReference>
<evidence type="ECO:0000313" key="5">
    <source>
        <dbReference type="EMBL" id="RKM89870.1"/>
    </source>
</evidence>
<dbReference type="SMART" id="SM00257">
    <property type="entry name" value="LysM"/>
    <property type="match status" value="1"/>
</dbReference>
<gene>
    <name evidence="5" type="ORF">SFRA_032460</name>
</gene>
<dbReference type="PANTHER" id="PTHR21666:SF270">
    <property type="entry name" value="MUREIN HYDROLASE ACTIVATOR ENVC"/>
    <property type="match status" value="1"/>
</dbReference>
<dbReference type="PANTHER" id="PTHR21666">
    <property type="entry name" value="PEPTIDASE-RELATED"/>
    <property type="match status" value="1"/>
</dbReference>
<dbReference type="CDD" id="cd00118">
    <property type="entry name" value="LysM"/>
    <property type="match status" value="1"/>
</dbReference>
<proteinExistence type="inferred from homology"/>
<dbReference type="AlphaFoldDB" id="A0A420UTK6"/>
<dbReference type="Proteomes" id="UP000028058">
    <property type="component" value="Unassembled WGS sequence"/>
</dbReference>
<accession>A0A420UTK6</accession>
<feature type="region of interest" description="Disordered" evidence="3">
    <location>
        <begin position="233"/>
        <end position="312"/>
    </location>
</feature>
<evidence type="ECO:0000256" key="2">
    <source>
        <dbReference type="ARBA" id="ARBA00022801"/>
    </source>
</evidence>
<dbReference type="PROSITE" id="PS51782">
    <property type="entry name" value="LYSM"/>
    <property type="match status" value="1"/>
</dbReference>
<dbReference type="EMBL" id="JNAD02000027">
    <property type="protein sequence ID" value="RKM89870.1"/>
    <property type="molecule type" value="Genomic_DNA"/>
</dbReference>
<dbReference type="InterPro" id="IPR023346">
    <property type="entry name" value="Lysozyme-like_dom_sf"/>
</dbReference>
<evidence type="ECO:0000256" key="1">
    <source>
        <dbReference type="ARBA" id="ARBA00010830"/>
    </source>
</evidence>
<comment type="caution">
    <text evidence="5">The sequence shown here is derived from an EMBL/GenBank/DDBJ whole genome shotgun (WGS) entry which is preliminary data.</text>
</comment>
<dbReference type="SUPFAM" id="SSF51261">
    <property type="entry name" value="Duplicated hybrid motif"/>
    <property type="match status" value="1"/>
</dbReference>
<dbReference type="SUPFAM" id="SSF53955">
    <property type="entry name" value="Lysozyme-like"/>
    <property type="match status" value="1"/>
</dbReference>
<dbReference type="InterPro" id="IPR036779">
    <property type="entry name" value="LysM_dom_sf"/>
</dbReference>
<dbReference type="Pfam" id="PF01551">
    <property type="entry name" value="Peptidase_M23"/>
    <property type="match status" value="1"/>
</dbReference>
<dbReference type="CDD" id="cd13925">
    <property type="entry name" value="RPF"/>
    <property type="match status" value="1"/>
</dbReference>
<reference evidence="5 6" key="1">
    <citation type="journal article" date="2014" name="Genome Announc.">
        <title>Draft Genome Sequence of Streptomyces fradiae ATCC 19609, a Strain Highly Sensitive to Antibiotics.</title>
        <authorList>
            <person name="Bekker O.B."/>
            <person name="Klimina K.M."/>
            <person name="Vatlin A.A."/>
            <person name="Zakharevich N.V."/>
            <person name="Kasianov A.S."/>
            <person name="Danilenko V.N."/>
        </authorList>
    </citation>
    <scope>NUCLEOTIDE SEQUENCE [LARGE SCALE GENOMIC DNA]</scope>
    <source>
        <strain evidence="5 6">ATCC 19609</strain>
    </source>
</reference>
<evidence type="ECO:0000259" key="4">
    <source>
        <dbReference type="PROSITE" id="PS51782"/>
    </source>
</evidence>
<dbReference type="GO" id="GO:0004222">
    <property type="term" value="F:metalloendopeptidase activity"/>
    <property type="evidence" value="ECO:0007669"/>
    <property type="project" value="TreeGrafter"/>
</dbReference>
<evidence type="ECO:0000256" key="3">
    <source>
        <dbReference type="SAM" id="MobiDB-lite"/>
    </source>
</evidence>
<protein>
    <submittedName>
        <fullName evidence="5">LysM peptidoglycan-binding domain-containing protein</fullName>
    </submittedName>
</protein>
<feature type="compositionally biased region" description="Basic and acidic residues" evidence="3">
    <location>
        <begin position="160"/>
        <end position="172"/>
    </location>
</feature>
<dbReference type="FunFam" id="2.70.70.10:FF:000013">
    <property type="entry name" value="Peptidase family M23"/>
    <property type="match status" value="1"/>
</dbReference>
<feature type="region of interest" description="Disordered" evidence="3">
    <location>
        <begin position="123"/>
        <end position="199"/>
    </location>
</feature>
<dbReference type="SUPFAM" id="SSF54106">
    <property type="entry name" value="LysM domain"/>
    <property type="match status" value="1"/>
</dbReference>